<feature type="region of interest" description="Disordered" evidence="4">
    <location>
        <begin position="435"/>
        <end position="489"/>
    </location>
</feature>
<dbReference type="Proteomes" id="UP000480548">
    <property type="component" value="Unassembled WGS sequence"/>
</dbReference>
<evidence type="ECO:0000256" key="3">
    <source>
        <dbReference type="ARBA" id="ARBA00023242"/>
    </source>
</evidence>
<dbReference type="EMBL" id="WIQZ01000120">
    <property type="protein sequence ID" value="KAF3122473.1"/>
    <property type="molecule type" value="Genomic_DNA"/>
</dbReference>
<evidence type="ECO:0000256" key="2">
    <source>
        <dbReference type="ARBA" id="ARBA00022664"/>
    </source>
</evidence>
<sequence length="757" mass="83749">MTSEDVKTKLDHLNQAKNLALNDPNFYPDILKGILPVIVASDGAIELRRWGSDFLAETFSSPQISSQTKQELALTCLEHLLTLLNELETGILKNVIQCSCSIYPLIFRYMYVHEFPKYLARTTGSIGGAVSGQCHNKSETAIWQQMVAIKAKILSMLDRGSEGVRLGCIKFAQRIILVQTPGASDPRLVDKSEVSLTIVPLNHPVLNIHALEAEAHGLLDRLLNVFQDGKLDAPIITAILNSLPALVKGRAAISNKILNVLMSYNPLPIAAKSMVFKDRFVARSLEKTLRTVLNHLARASSSGPHAGKIQQHIQRLLQSKSEFSIDVPKSNKRVLSGSDGDSVKRTKYTRPDAEGEYTPTPPPPTIQVQPSNGTTYKTLYTLTGDQALSNFDVSQLPLEMATQITLATMYSVDANVLESAVAAIRQRLGSLVRAAATAASSRPPPPPPPQLDDDDDDYVPGGGDDVSDEPSKTSPDTVTYSDDSDDSYEVTDLVPTTAKGKAAAMELVKMPDLSPAQIQEACEGTLDRMFETIATLDKPVKKERTGLSRLAATNWDKDGWITILSRLSTRGLSGIDAEITAKAQEDRMHYEALSAQVRQKLYMYVIGDFRTRMDAAIAWLNEEWYNDRLQEISARENNNKTPLEPQYAKWMAKIMDGIFPYLETTDRNIFLRFLSELPAIPAPVLANIRGLCLDPERSNLGFLAFQYLCMLKPPVRNDVLEMVEELWSNHNDVKTAARKLLVKFRPHVVGLPPKEST</sequence>
<dbReference type="GO" id="GO:0005847">
    <property type="term" value="C:mRNA cleavage and polyadenylation specificity factor complex"/>
    <property type="evidence" value="ECO:0007669"/>
    <property type="project" value="TreeGrafter"/>
</dbReference>
<evidence type="ECO:0000313" key="7">
    <source>
        <dbReference type="Proteomes" id="UP000480548"/>
    </source>
</evidence>
<dbReference type="InterPro" id="IPR011989">
    <property type="entry name" value="ARM-like"/>
</dbReference>
<proteinExistence type="predicted"/>
<evidence type="ECO:0000256" key="1">
    <source>
        <dbReference type="ARBA" id="ARBA00004123"/>
    </source>
</evidence>
<feature type="domain" description="Symplekin/Pta1 N-terminal" evidence="5">
    <location>
        <begin position="91"/>
        <end position="322"/>
    </location>
</feature>
<dbReference type="PANTHER" id="PTHR15245">
    <property type="entry name" value="SYMPLEKIN-RELATED"/>
    <property type="match status" value="1"/>
</dbReference>
<name>A0A7C8JJS5_ORBOL</name>
<keyword evidence="3" id="KW-0539">Nucleus</keyword>
<comment type="subcellular location">
    <subcellularLocation>
        <location evidence="1">Nucleus</location>
    </subcellularLocation>
</comment>
<organism evidence="6 7">
    <name type="scientific">Orbilia oligospora</name>
    <name type="common">Nematode-trapping fungus</name>
    <name type="synonym">Arthrobotrys oligospora</name>
    <dbReference type="NCBI Taxonomy" id="2813651"/>
    <lineage>
        <taxon>Eukaryota</taxon>
        <taxon>Fungi</taxon>
        <taxon>Dikarya</taxon>
        <taxon>Ascomycota</taxon>
        <taxon>Pezizomycotina</taxon>
        <taxon>Orbiliomycetes</taxon>
        <taxon>Orbiliales</taxon>
        <taxon>Orbiliaceae</taxon>
        <taxon>Orbilia</taxon>
    </lineage>
</organism>
<dbReference type="PANTHER" id="PTHR15245:SF20">
    <property type="entry name" value="SYMPLEKIN"/>
    <property type="match status" value="1"/>
</dbReference>
<gene>
    <name evidence="6" type="ORF">TWF703_001373</name>
</gene>
<evidence type="ECO:0000313" key="6">
    <source>
        <dbReference type="EMBL" id="KAF3122473.1"/>
    </source>
</evidence>
<dbReference type="InterPro" id="IPR032460">
    <property type="entry name" value="Symplekin/Pta1_N"/>
</dbReference>
<reference evidence="6 7" key="1">
    <citation type="submission" date="2019-06" db="EMBL/GenBank/DDBJ databases">
        <authorList>
            <person name="Palmer J.M."/>
        </authorList>
    </citation>
    <scope>NUCLEOTIDE SEQUENCE [LARGE SCALE GENOMIC DNA]</scope>
    <source>
        <strain evidence="6 7">TWF703</strain>
    </source>
</reference>
<dbReference type="InterPro" id="IPR021850">
    <property type="entry name" value="Symplekin/Pta1"/>
</dbReference>
<feature type="region of interest" description="Disordered" evidence="4">
    <location>
        <begin position="328"/>
        <end position="372"/>
    </location>
</feature>
<evidence type="ECO:0000256" key="4">
    <source>
        <dbReference type="SAM" id="MobiDB-lite"/>
    </source>
</evidence>
<dbReference type="Gene3D" id="1.25.10.10">
    <property type="entry name" value="Leucine-rich Repeat Variant"/>
    <property type="match status" value="1"/>
</dbReference>
<comment type="caution">
    <text evidence="6">The sequence shown here is derived from an EMBL/GenBank/DDBJ whole genome shotgun (WGS) entry which is preliminary data.</text>
</comment>
<keyword evidence="2" id="KW-0507">mRNA processing</keyword>
<dbReference type="GO" id="GO:0006397">
    <property type="term" value="P:mRNA processing"/>
    <property type="evidence" value="ECO:0007669"/>
    <property type="project" value="UniProtKB-KW"/>
</dbReference>
<dbReference type="InterPro" id="IPR016024">
    <property type="entry name" value="ARM-type_fold"/>
</dbReference>
<dbReference type="AlphaFoldDB" id="A0A7C8JJS5"/>
<accession>A0A7C8JJS5</accession>
<feature type="compositionally biased region" description="Basic and acidic residues" evidence="4">
    <location>
        <begin position="341"/>
        <end position="353"/>
    </location>
</feature>
<dbReference type="Pfam" id="PF11935">
    <property type="entry name" value="SYMPK_PTA1_N"/>
    <property type="match status" value="1"/>
</dbReference>
<protein>
    <recommendedName>
        <fullName evidence="5">Symplekin/Pta1 N-terminal domain-containing protein</fullName>
    </recommendedName>
</protein>
<evidence type="ECO:0000259" key="5">
    <source>
        <dbReference type="Pfam" id="PF11935"/>
    </source>
</evidence>
<dbReference type="SUPFAM" id="SSF48371">
    <property type="entry name" value="ARM repeat"/>
    <property type="match status" value="1"/>
</dbReference>